<gene>
    <name evidence="4" type="ORF">B4O97_14205</name>
</gene>
<dbReference type="EMBL" id="MWQY01000016">
    <property type="protein sequence ID" value="ORC34035.1"/>
    <property type="molecule type" value="Genomic_DNA"/>
</dbReference>
<dbReference type="InterPro" id="IPR013196">
    <property type="entry name" value="HTH_11"/>
</dbReference>
<dbReference type="InterPro" id="IPR026881">
    <property type="entry name" value="WYL_dom"/>
</dbReference>
<feature type="domain" description="WCX" evidence="3">
    <location>
        <begin position="232"/>
        <end position="305"/>
    </location>
</feature>
<dbReference type="PROSITE" id="PS52050">
    <property type="entry name" value="WYL"/>
    <property type="match status" value="1"/>
</dbReference>
<evidence type="ECO:0000259" key="1">
    <source>
        <dbReference type="Pfam" id="PF08279"/>
    </source>
</evidence>
<dbReference type="InterPro" id="IPR036390">
    <property type="entry name" value="WH_DNA-bd_sf"/>
</dbReference>
<proteinExistence type="predicted"/>
<organism evidence="4 5">
    <name type="scientific">Marispirochaeta aestuarii</name>
    <dbReference type="NCBI Taxonomy" id="1963862"/>
    <lineage>
        <taxon>Bacteria</taxon>
        <taxon>Pseudomonadati</taxon>
        <taxon>Spirochaetota</taxon>
        <taxon>Spirochaetia</taxon>
        <taxon>Spirochaetales</taxon>
        <taxon>Spirochaetaceae</taxon>
        <taxon>Marispirochaeta</taxon>
    </lineage>
</organism>
<dbReference type="OrthoDB" id="9767131at2"/>
<accession>A0A1Y1RWX3</accession>
<dbReference type="InterPro" id="IPR036388">
    <property type="entry name" value="WH-like_DNA-bd_sf"/>
</dbReference>
<evidence type="ECO:0000259" key="3">
    <source>
        <dbReference type="Pfam" id="PF25583"/>
    </source>
</evidence>
<evidence type="ECO:0000313" key="5">
    <source>
        <dbReference type="Proteomes" id="UP000192343"/>
    </source>
</evidence>
<dbReference type="PANTHER" id="PTHR34580:SF1">
    <property type="entry name" value="PROTEIN PAFC"/>
    <property type="match status" value="1"/>
</dbReference>
<dbReference type="PANTHER" id="PTHR34580">
    <property type="match status" value="1"/>
</dbReference>
<feature type="domain" description="Helix-turn-helix type 11" evidence="1">
    <location>
        <begin position="7"/>
        <end position="59"/>
    </location>
</feature>
<dbReference type="InterPro" id="IPR051534">
    <property type="entry name" value="CBASS_pafABC_assoc_protein"/>
</dbReference>
<dbReference type="Pfam" id="PF13280">
    <property type="entry name" value="WYL"/>
    <property type="match status" value="1"/>
</dbReference>
<comment type="caution">
    <text evidence="4">The sequence shown here is derived from an EMBL/GenBank/DDBJ whole genome shotgun (WGS) entry which is preliminary data.</text>
</comment>
<dbReference type="InterPro" id="IPR057727">
    <property type="entry name" value="WCX_dom"/>
</dbReference>
<dbReference type="Proteomes" id="UP000192343">
    <property type="component" value="Unassembled WGS sequence"/>
</dbReference>
<dbReference type="Gene3D" id="1.10.10.10">
    <property type="entry name" value="Winged helix-like DNA-binding domain superfamily/Winged helix DNA-binding domain"/>
    <property type="match status" value="1"/>
</dbReference>
<dbReference type="RefSeq" id="WP_083051795.1">
    <property type="nucleotide sequence ID" value="NZ_MWQY01000016.1"/>
</dbReference>
<dbReference type="AlphaFoldDB" id="A0A1Y1RWX3"/>
<feature type="domain" description="WYL" evidence="2">
    <location>
        <begin position="137"/>
        <end position="204"/>
    </location>
</feature>
<dbReference type="InterPro" id="IPR028349">
    <property type="entry name" value="PafC-like"/>
</dbReference>
<name>A0A1Y1RWX3_9SPIO</name>
<evidence type="ECO:0000259" key="2">
    <source>
        <dbReference type="Pfam" id="PF13280"/>
    </source>
</evidence>
<keyword evidence="5" id="KW-1185">Reference proteome</keyword>
<dbReference type="Pfam" id="PF08279">
    <property type="entry name" value="HTH_11"/>
    <property type="match status" value="1"/>
</dbReference>
<dbReference type="STRING" id="1963862.B4O97_14205"/>
<dbReference type="SUPFAM" id="SSF46785">
    <property type="entry name" value="Winged helix' DNA-binding domain"/>
    <property type="match status" value="1"/>
</dbReference>
<protein>
    <submittedName>
        <fullName evidence="4">Transcriptional regulator</fullName>
    </submittedName>
</protein>
<dbReference type="Pfam" id="PF25583">
    <property type="entry name" value="WCX"/>
    <property type="match status" value="1"/>
</dbReference>
<sequence length="310" mass="36586">MKLDRLLSEIIFLLNREMVSASSLAERFGVSRRTIQRDMECIELAGIPIFTLQGPQGGYGIVESYKMERQLMSVDDFYYIVTALKGVAGSLDDEHLDSTLQKVQTLLPRTSTDIFFGRNEKLSLDFSMLGGDQRHREAFKIVREAVEHERLLRFRYTNNKLESTTRIVEPLTIAFRWRSWYLYAYCRNREDYRLFRISRIQDPEILASIIHRRELSFEQFLEDNYRKVSTEALEIELKFAPIMRAMVEEYYEPRLCRILDDGSLLVRTRMPEDGWLYGYILSFGEYVEVLKPHRLRKIIAETAGKIEKIY</sequence>
<reference evidence="4 5" key="1">
    <citation type="submission" date="2017-03" db="EMBL/GenBank/DDBJ databases">
        <title>Draft Genome sequence of Marispirochaeta sp. strain JC444.</title>
        <authorList>
            <person name="Shivani Y."/>
            <person name="Subhash Y."/>
            <person name="Sasikala C."/>
            <person name="Ramana C."/>
        </authorList>
    </citation>
    <scope>NUCLEOTIDE SEQUENCE [LARGE SCALE GENOMIC DNA]</scope>
    <source>
        <strain evidence="4 5">JC444</strain>
    </source>
</reference>
<dbReference type="PIRSF" id="PIRSF016838">
    <property type="entry name" value="PafC"/>
    <property type="match status" value="1"/>
</dbReference>
<evidence type="ECO:0000313" key="4">
    <source>
        <dbReference type="EMBL" id="ORC34035.1"/>
    </source>
</evidence>